<protein>
    <submittedName>
        <fullName evidence="1">Uncharacterized protein</fullName>
    </submittedName>
</protein>
<name>A0ACC1SQZ9_9HYPO</name>
<dbReference type="Proteomes" id="UP001148629">
    <property type="component" value="Unassembled WGS sequence"/>
</dbReference>
<gene>
    <name evidence="1" type="ORF">NM208_g2878</name>
</gene>
<organism evidence="1 2">
    <name type="scientific">Fusarium decemcellulare</name>
    <dbReference type="NCBI Taxonomy" id="57161"/>
    <lineage>
        <taxon>Eukaryota</taxon>
        <taxon>Fungi</taxon>
        <taxon>Dikarya</taxon>
        <taxon>Ascomycota</taxon>
        <taxon>Pezizomycotina</taxon>
        <taxon>Sordariomycetes</taxon>
        <taxon>Hypocreomycetidae</taxon>
        <taxon>Hypocreales</taxon>
        <taxon>Nectriaceae</taxon>
        <taxon>Fusarium</taxon>
        <taxon>Fusarium decemcellulare species complex</taxon>
    </lineage>
</organism>
<proteinExistence type="predicted"/>
<accession>A0ACC1SQZ9</accession>
<evidence type="ECO:0000313" key="2">
    <source>
        <dbReference type="Proteomes" id="UP001148629"/>
    </source>
</evidence>
<evidence type="ECO:0000313" key="1">
    <source>
        <dbReference type="EMBL" id="KAJ3544780.1"/>
    </source>
</evidence>
<sequence>MIILPTKLTAVGAAACVLFPVTVAAYGSGPYEATWESTDKHNASPEWFRDAKFGVYWHWGAFTTPQYGSEWYPRDMYGPNSDRRKHHTEVYGPPEKWGYENFIKGAKDLKGNFVQFKPVLASEGGEFDPEALIEAVKASGARFAGPVGEHHDGYSMWDSKVNEWNSVDLGPKLDLVKLWADLVRKNGMKLVVAMHQAYNSNGFFQWAPKTDDKSLRKLLGQLPRDEADKLWFNKHREMLDHVRPDIIWNDFSLNSPGYCPDYDGPCAIGEEARLKFLAYYFNRGVKWDKEVLTTYKHFDKGFRDTSAVADYERGGPADITRPYWLTDDAISASSWSYTDGIKYYSSKAMVHSLLDRISKNGNLLLNISPTAAGVLPDEQVQVLRDIGDFLGRYGESVYDTRAWDIYDEGPNKAGGGSFTAPLQGNSSDVRFTRNKDADVLYVTVLGWPDDGHISINSLGSDAAVDLKNLKSIQLLGDEAGQYHEVSDWEQSKDALDISLPAQPAESLAYVLKLSFDDNIPVPQPKLGAAVFSASSATGRGVTLGEGSFNEVFLAEAGLKPEAIRFIRVSAGTKLTVYPNGDLSGDSKEFDSGEHSVDEGSVGSIKVSKAKGMGT</sequence>
<dbReference type="EMBL" id="JANRMS010000180">
    <property type="protein sequence ID" value="KAJ3544780.1"/>
    <property type="molecule type" value="Genomic_DNA"/>
</dbReference>
<reference evidence="1" key="1">
    <citation type="submission" date="2022-08" db="EMBL/GenBank/DDBJ databases">
        <title>Genome Sequence of Fusarium decemcellulare.</title>
        <authorList>
            <person name="Buettner E."/>
        </authorList>
    </citation>
    <scope>NUCLEOTIDE SEQUENCE</scope>
    <source>
        <strain evidence="1">Babe19</strain>
    </source>
</reference>
<keyword evidence="2" id="KW-1185">Reference proteome</keyword>
<comment type="caution">
    <text evidence="1">The sequence shown here is derived from an EMBL/GenBank/DDBJ whole genome shotgun (WGS) entry which is preliminary data.</text>
</comment>